<proteinExistence type="predicted"/>
<feature type="compositionally biased region" description="Low complexity" evidence="1">
    <location>
        <begin position="71"/>
        <end position="83"/>
    </location>
</feature>
<feature type="signal peptide" evidence="2">
    <location>
        <begin position="1"/>
        <end position="18"/>
    </location>
</feature>
<accession>A0A182ILK4</accession>
<dbReference type="EnsemblMetazoa" id="AATE001450-RA">
    <property type="protein sequence ID" value="AATE001450-PA.1"/>
    <property type="gene ID" value="AATE001450"/>
</dbReference>
<feature type="compositionally biased region" description="Pro residues" evidence="1">
    <location>
        <begin position="109"/>
        <end position="128"/>
    </location>
</feature>
<feature type="region of interest" description="Disordered" evidence="1">
    <location>
        <begin position="22"/>
        <end position="128"/>
    </location>
</feature>
<evidence type="ECO:0000256" key="2">
    <source>
        <dbReference type="SAM" id="SignalP"/>
    </source>
</evidence>
<feature type="compositionally biased region" description="Pro residues" evidence="1">
    <location>
        <begin position="59"/>
        <end position="70"/>
    </location>
</feature>
<protein>
    <submittedName>
        <fullName evidence="3">Uncharacterized protein</fullName>
    </submittedName>
</protein>
<feature type="chain" id="PRO_5043780658" evidence="2">
    <location>
        <begin position="19"/>
        <end position="128"/>
    </location>
</feature>
<dbReference type="AlphaFoldDB" id="A0A182ILK4"/>
<sequence length="128" mass="13235">MLLLLLLLLLLFAAVAIGGRGSPTGRQHVLYKPVKLDQSDDSSTFDSAERSESKMLPAELPPAPRSPPNTPTAAAAAGERAGPMSDRPADIQRDFPPPAIGTTMVDDPPLAPPPPPPPAGPPPPPGMP</sequence>
<reference evidence="3" key="1">
    <citation type="submission" date="2022-08" db="UniProtKB">
        <authorList>
            <consortium name="EnsemblMetazoa"/>
        </authorList>
    </citation>
    <scope>IDENTIFICATION</scope>
    <source>
        <strain evidence="3">EBRO</strain>
    </source>
</reference>
<name>A0A182ILK4_ANOAO</name>
<keyword evidence="2" id="KW-0732">Signal</keyword>
<dbReference type="VEuPathDB" id="VectorBase:AATE001450"/>
<organism evidence="3">
    <name type="scientific">Anopheles atroparvus</name>
    <name type="common">European mosquito</name>
    <dbReference type="NCBI Taxonomy" id="41427"/>
    <lineage>
        <taxon>Eukaryota</taxon>
        <taxon>Metazoa</taxon>
        <taxon>Ecdysozoa</taxon>
        <taxon>Arthropoda</taxon>
        <taxon>Hexapoda</taxon>
        <taxon>Insecta</taxon>
        <taxon>Pterygota</taxon>
        <taxon>Neoptera</taxon>
        <taxon>Endopterygota</taxon>
        <taxon>Diptera</taxon>
        <taxon>Nematocera</taxon>
        <taxon>Culicoidea</taxon>
        <taxon>Culicidae</taxon>
        <taxon>Anophelinae</taxon>
        <taxon>Anopheles</taxon>
    </lineage>
</organism>
<evidence type="ECO:0000313" key="3">
    <source>
        <dbReference type="EnsemblMetazoa" id="AATE001450-PA.1"/>
    </source>
</evidence>
<evidence type="ECO:0000256" key="1">
    <source>
        <dbReference type="SAM" id="MobiDB-lite"/>
    </source>
</evidence>